<keyword evidence="3" id="KW-1185">Reference proteome</keyword>
<evidence type="ECO:0000259" key="1">
    <source>
        <dbReference type="Pfam" id="PF10988"/>
    </source>
</evidence>
<proteinExistence type="predicted"/>
<evidence type="ECO:0000313" key="2">
    <source>
        <dbReference type="EMBL" id="MEJ5977134.1"/>
    </source>
</evidence>
<evidence type="ECO:0000313" key="3">
    <source>
        <dbReference type="Proteomes" id="UP001361239"/>
    </source>
</evidence>
<dbReference type="Pfam" id="PF10988">
    <property type="entry name" value="DUF2807"/>
    <property type="match status" value="1"/>
</dbReference>
<dbReference type="RefSeq" id="WP_339587083.1">
    <property type="nucleotide sequence ID" value="NZ_JBBHJZ010000002.1"/>
</dbReference>
<reference evidence="2 3" key="1">
    <citation type="submission" date="2024-03" db="EMBL/GenBank/DDBJ databases">
        <authorList>
            <person name="Jo J.-H."/>
        </authorList>
    </citation>
    <scope>NUCLEOTIDE SEQUENCE [LARGE SCALE GENOMIC DNA]</scope>
    <source>
        <strain evidence="2 3">PS1R-30</strain>
    </source>
</reference>
<dbReference type="InterPro" id="IPR021255">
    <property type="entry name" value="DUF2807"/>
</dbReference>
<gene>
    <name evidence="2" type="ORF">WG901_10845</name>
</gene>
<dbReference type="Proteomes" id="UP001361239">
    <property type="component" value="Unassembled WGS sequence"/>
</dbReference>
<dbReference type="EMBL" id="JBBHJZ010000002">
    <property type="protein sequence ID" value="MEJ5977134.1"/>
    <property type="molecule type" value="Genomic_DNA"/>
</dbReference>
<comment type="caution">
    <text evidence="2">The sequence shown here is derived from an EMBL/GenBank/DDBJ whole genome shotgun (WGS) entry which is preliminary data.</text>
</comment>
<sequence length="237" mass="25048">MIKKLLIVFASGLALSIVALSAAWVIGGQELMTRIQRDGHFSIDVDDDKADTTPQATRTLTFDGARLLTVNVPVEMRFIRGDKAEMTVSGPASVIDALTWENDALSLRDKIRHNRGLRVTITAPQLAGLILNAPGDIDLRELDQPSLKLEVHGPASVEARGRVDSLDVSTSGVGSLDLAHLDARDAKAEISGVGSIDLNASGKVDASISGAGSVSLHRKPVALTSRVSGLGAIDHDY</sequence>
<protein>
    <submittedName>
        <fullName evidence="2">DUF2807 domain-containing protein</fullName>
    </submittedName>
</protein>
<feature type="domain" description="Putative auto-transporter adhesin head GIN" evidence="1">
    <location>
        <begin position="68"/>
        <end position="219"/>
    </location>
</feature>
<accession>A0ABU8RWJ4</accession>
<dbReference type="Gene3D" id="2.160.20.120">
    <property type="match status" value="1"/>
</dbReference>
<name>A0ABU8RWJ4_9SPHN</name>
<organism evidence="2 3">
    <name type="scientific">Novosphingobium anseongense</name>
    <dbReference type="NCBI Taxonomy" id="3133436"/>
    <lineage>
        <taxon>Bacteria</taxon>
        <taxon>Pseudomonadati</taxon>
        <taxon>Pseudomonadota</taxon>
        <taxon>Alphaproteobacteria</taxon>
        <taxon>Sphingomonadales</taxon>
        <taxon>Sphingomonadaceae</taxon>
        <taxon>Novosphingobium</taxon>
    </lineage>
</organism>